<accession>A0A2T0RNF5</accession>
<dbReference type="Gene3D" id="3.40.50.10140">
    <property type="entry name" value="Toll/interleukin-1 receptor homology (TIR) domain"/>
    <property type="match status" value="1"/>
</dbReference>
<reference evidence="3 4" key="1">
    <citation type="submission" date="2018-03" db="EMBL/GenBank/DDBJ databases">
        <title>Genomic Encyclopedia of Archaeal and Bacterial Type Strains, Phase II (KMG-II): from individual species to whole genera.</title>
        <authorList>
            <person name="Goeker M."/>
        </authorList>
    </citation>
    <scope>NUCLEOTIDE SEQUENCE [LARGE SCALE GENOMIC DNA]</scope>
    <source>
        <strain evidence="3 4">DSM 28354</strain>
    </source>
</reference>
<evidence type="ECO:0000313" key="3">
    <source>
        <dbReference type="EMBL" id="PRY22724.1"/>
    </source>
</evidence>
<gene>
    <name evidence="3" type="ORF">CLV58_1444</name>
</gene>
<feature type="region of interest" description="Disordered" evidence="1">
    <location>
        <begin position="1"/>
        <end position="21"/>
    </location>
</feature>
<dbReference type="InterPro" id="IPR035897">
    <property type="entry name" value="Toll_tir_struct_dom_sf"/>
</dbReference>
<name>A0A2T0RNF5_9BACT</name>
<evidence type="ECO:0000256" key="1">
    <source>
        <dbReference type="SAM" id="MobiDB-lite"/>
    </source>
</evidence>
<dbReference type="AlphaFoldDB" id="A0A2T0RNF5"/>
<dbReference type="SMART" id="SM00255">
    <property type="entry name" value="TIR"/>
    <property type="match status" value="1"/>
</dbReference>
<evidence type="ECO:0000313" key="4">
    <source>
        <dbReference type="Proteomes" id="UP000238375"/>
    </source>
</evidence>
<dbReference type="InterPro" id="IPR000157">
    <property type="entry name" value="TIR_dom"/>
</dbReference>
<dbReference type="GO" id="GO:0007165">
    <property type="term" value="P:signal transduction"/>
    <property type="evidence" value="ECO:0007669"/>
    <property type="project" value="InterPro"/>
</dbReference>
<evidence type="ECO:0000259" key="2">
    <source>
        <dbReference type="PROSITE" id="PS50104"/>
    </source>
</evidence>
<protein>
    <submittedName>
        <fullName evidence="3">TIR domain-containing protein</fullName>
    </submittedName>
</protein>
<organism evidence="3 4">
    <name type="scientific">Spirosoma oryzae</name>
    <dbReference type="NCBI Taxonomy" id="1469603"/>
    <lineage>
        <taxon>Bacteria</taxon>
        <taxon>Pseudomonadati</taxon>
        <taxon>Bacteroidota</taxon>
        <taxon>Cytophagia</taxon>
        <taxon>Cytophagales</taxon>
        <taxon>Cytophagaceae</taxon>
        <taxon>Spirosoma</taxon>
    </lineage>
</organism>
<dbReference type="Pfam" id="PF13676">
    <property type="entry name" value="TIR_2"/>
    <property type="match status" value="1"/>
</dbReference>
<sequence>MPAKKLNSRTSTTKVAKPKAETLPKAKFKTNILKKEKSVAATKKPVKATGVASKPQRTDVFISYSHADKKWLTDMQTHLKPLGRDHGIEIWDDTRLQSGDKWRAEIAKALSKAKVAILLVSPRFMSSAFIATDELPPLLQASEKEGLIILSVVTGRTGAFNGHAISEYQTVNDPTSPLNLMSEGQIDEILSQLYSRVLDIFTKPASRPVPDRIVKTNQANESEVTEKPRTTRLPIKSEKVPLGRTNVKKSATTQHTSNALLVKRTGEWLVAPVSNGSISHEVSLELKLTTVAQRTFVASLRQSDNLAGIVFRSQTYSCKSQDIQMRTIGTKETWHLTASIKPANRSAEITYSSITPDQQAEIRARLLLLDELPTTNQSPFGFMSAITQINGGQSPLPALYQQLNKESVVFKQAAPLILTWFLQTHAVIDNIHKLTLMLKTDRLTVRFEGERNSQYQNEPPLLIKIEGVCDLSKAAPIGPLRLYSINR</sequence>
<dbReference type="SUPFAM" id="SSF52200">
    <property type="entry name" value="Toll/Interleukin receptor TIR domain"/>
    <property type="match status" value="1"/>
</dbReference>
<dbReference type="OrthoDB" id="883741at2"/>
<feature type="domain" description="TIR" evidence="2">
    <location>
        <begin position="56"/>
        <end position="197"/>
    </location>
</feature>
<dbReference type="PROSITE" id="PS50104">
    <property type="entry name" value="TIR"/>
    <property type="match status" value="1"/>
</dbReference>
<dbReference type="RefSeq" id="WP_106140892.1">
    <property type="nucleotide sequence ID" value="NZ_PVTE01000044.1"/>
</dbReference>
<keyword evidence="4" id="KW-1185">Reference proteome</keyword>
<proteinExistence type="predicted"/>
<dbReference type="Proteomes" id="UP000238375">
    <property type="component" value="Unassembled WGS sequence"/>
</dbReference>
<dbReference type="EMBL" id="PVTE01000044">
    <property type="protein sequence ID" value="PRY22724.1"/>
    <property type="molecule type" value="Genomic_DNA"/>
</dbReference>
<comment type="caution">
    <text evidence="3">The sequence shown here is derived from an EMBL/GenBank/DDBJ whole genome shotgun (WGS) entry which is preliminary data.</text>
</comment>